<dbReference type="Proteomes" id="UP000452293">
    <property type="component" value="Unassembled WGS sequence"/>
</dbReference>
<name>A0ABW9X4U2_9FIRM</name>
<reference evidence="1 2" key="1">
    <citation type="journal article" date="2019" name="Nat. Med.">
        <title>A library of human gut bacterial isolates paired with longitudinal multiomics data enables mechanistic microbiome research.</title>
        <authorList>
            <person name="Poyet M."/>
            <person name="Groussin M."/>
            <person name="Gibbons S.M."/>
            <person name="Avila-Pacheco J."/>
            <person name="Jiang X."/>
            <person name="Kearney S.M."/>
            <person name="Perrotta A.R."/>
            <person name="Berdy B."/>
            <person name="Zhao S."/>
            <person name="Lieberman T.D."/>
            <person name="Swanson P.K."/>
            <person name="Smith M."/>
            <person name="Roesemann S."/>
            <person name="Alexander J.E."/>
            <person name="Rich S.A."/>
            <person name="Livny J."/>
            <person name="Vlamakis H."/>
            <person name="Clish C."/>
            <person name="Bullock K."/>
            <person name="Deik A."/>
            <person name="Scott J."/>
            <person name="Pierce K.A."/>
            <person name="Xavier R.J."/>
            <person name="Alm E.J."/>
        </authorList>
    </citation>
    <scope>NUCLEOTIDE SEQUENCE [LARGE SCALE GENOMIC DNA]</scope>
    <source>
        <strain evidence="1 2">BIOML-A1</strain>
    </source>
</reference>
<dbReference type="EMBL" id="WWVW01000021">
    <property type="protein sequence ID" value="MZL78045.1"/>
    <property type="molecule type" value="Genomic_DNA"/>
</dbReference>
<evidence type="ECO:0000313" key="2">
    <source>
        <dbReference type="Proteomes" id="UP000452293"/>
    </source>
</evidence>
<evidence type="ECO:0000313" key="1">
    <source>
        <dbReference type="EMBL" id="MZL78045.1"/>
    </source>
</evidence>
<accession>A0ABW9X4U2</accession>
<sequence>MIDFTNKCVITESDVESAKLLKMAISQGFALPKGEKVMESCRFFRFIGSPYKSVIALSAVTQEMYDRAILYSHLFGNELEELMKISDLAARWCRTYGYNHLSVYANEEADIYTGRGIAKNKDGAVQDVKIKLNKPRKITVAELEEKLGYPVEIVS</sequence>
<gene>
    <name evidence="1" type="ORF">GT718_11865</name>
</gene>
<keyword evidence="2" id="KW-1185">Reference proteome</keyword>
<organism evidence="1 2">
    <name type="scientific">Blautia massiliensis</name>
    <name type="common">ex Durand et al. 2017</name>
    <dbReference type="NCBI Taxonomy" id="1737424"/>
    <lineage>
        <taxon>Bacteria</taxon>
        <taxon>Bacillati</taxon>
        <taxon>Bacillota</taxon>
        <taxon>Clostridia</taxon>
        <taxon>Lachnospirales</taxon>
        <taxon>Lachnospiraceae</taxon>
        <taxon>Blautia</taxon>
    </lineage>
</organism>
<proteinExistence type="predicted"/>
<comment type="caution">
    <text evidence="1">The sequence shown here is derived from an EMBL/GenBank/DDBJ whole genome shotgun (WGS) entry which is preliminary data.</text>
</comment>
<protein>
    <submittedName>
        <fullName evidence="1">Uncharacterized protein</fullName>
    </submittedName>
</protein>
<dbReference type="RefSeq" id="WP_129975439.1">
    <property type="nucleotide sequence ID" value="NZ_WWVV01000020.1"/>
</dbReference>